<dbReference type="SUPFAM" id="SSF50998">
    <property type="entry name" value="Quinoprotein alcohol dehydrogenase-like"/>
    <property type="match status" value="1"/>
</dbReference>
<dbReference type="RefSeq" id="WP_147314064.1">
    <property type="nucleotide sequence ID" value="NZ_QTJU01000014.1"/>
</dbReference>
<dbReference type="EMBL" id="QTJU01000014">
    <property type="protein sequence ID" value="RFM25848.1"/>
    <property type="molecule type" value="Genomic_DNA"/>
</dbReference>
<gene>
    <name evidence="1" type="ORF">DXN05_23090</name>
</gene>
<accession>A0A3E1NDK4</accession>
<keyword evidence="2" id="KW-1185">Reference proteome</keyword>
<comment type="caution">
    <text evidence="1">The sequence shown here is derived from an EMBL/GenBank/DDBJ whole genome shotgun (WGS) entry which is preliminary data.</text>
</comment>
<dbReference type="Proteomes" id="UP000261284">
    <property type="component" value="Unassembled WGS sequence"/>
</dbReference>
<dbReference type="InterPro" id="IPR015943">
    <property type="entry name" value="WD40/YVTN_repeat-like_dom_sf"/>
</dbReference>
<proteinExistence type="predicted"/>
<reference evidence="1 2" key="1">
    <citation type="submission" date="2018-08" db="EMBL/GenBank/DDBJ databases">
        <title>Chitinophagaceae sp. K23C18032701, a novel bacterium isolated from forest soil.</title>
        <authorList>
            <person name="Wang C."/>
        </authorList>
    </citation>
    <scope>NUCLEOTIDE SEQUENCE [LARGE SCALE GENOMIC DNA]</scope>
    <source>
        <strain evidence="1 2">K23C18032701</strain>
    </source>
</reference>
<evidence type="ECO:0000313" key="1">
    <source>
        <dbReference type="EMBL" id="RFM25848.1"/>
    </source>
</evidence>
<evidence type="ECO:0000313" key="2">
    <source>
        <dbReference type="Proteomes" id="UP000261284"/>
    </source>
</evidence>
<dbReference type="Gene3D" id="2.130.10.10">
    <property type="entry name" value="YVTN repeat-like/Quinoprotein amine dehydrogenase"/>
    <property type="match status" value="1"/>
</dbReference>
<protein>
    <submittedName>
        <fullName evidence="1">Uncharacterized protein</fullName>
    </submittedName>
</protein>
<dbReference type="OrthoDB" id="1522765at2"/>
<name>A0A3E1NDK4_9BACT</name>
<sequence length="337" mass="38612">MYKECCVFSDMPVDVYFDKGNVYFGKEYCIYHINDNLELRELFVNDNTSYGFEQAITARVVVRDKDKLSVYKQGLLTTVPLMYGSKRQGKYFGDDNFLLRYKEEDTWRFGLFDYEGKLLWTSLNAAPFFCIGGEAVLALAMTDEGIINGYSQANGELKWKLNLNNVLRATKAKAPTAGIIFNNQLFFYTYDIEDPGNQATFSVDMHSGEVLQEYPYLHGKLQKAGAAIYRVGWYIVEMFDLLSGKYAGIDLQNVLKEKQLHMNYSLSVVTDEQLVYFVDGASVPTNQVCVVNLTNSSMVWQHQLNIAEQGHIKQLHVSKERLFLLCTDNSLRVFEKE</sequence>
<dbReference type="InterPro" id="IPR011047">
    <property type="entry name" value="Quinoprotein_ADH-like_sf"/>
</dbReference>
<dbReference type="AlphaFoldDB" id="A0A3E1NDK4"/>
<organism evidence="1 2">
    <name type="scientific">Deminuibacter soli</name>
    <dbReference type="NCBI Taxonomy" id="2291815"/>
    <lineage>
        <taxon>Bacteria</taxon>
        <taxon>Pseudomonadati</taxon>
        <taxon>Bacteroidota</taxon>
        <taxon>Chitinophagia</taxon>
        <taxon>Chitinophagales</taxon>
        <taxon>Chitinophagaceae</taxon>
        <taxon>Deminuibacter</taxon>
    </lineage>
</organism>